<reference evidence="1" key="1">
    <citation type="submission" date="2018-02" db="EMBL/GenBank/DDBJ databases">
        <title>Rhizophora mucronata_Transcriptome.</title>
        <authorList>
            <person name="Meera S.P."/>
            <person name="Sreeshan A."/>
            <person name="Augustine A."/>
        </authorList>
    </citation>
    <scope>NUCLEOTIDE SEQUENCE</scope>
    <source>
        <tissue evidence="1">Leaf</tissue>
    </source>
</reference>
<dbReference type="AlphaFoldDB" id="A0A2P2R2L9"/>
<sequence>MNYYHVAFGGSKHFGLLCGIQIFLLLCPLAFSSSPCFFSKRLFPQQLTLHLHV</sequence>
<evidence type="ECO:0000313" key="1">
    <source>
        <dbReference type="EMBL" id="MBX73431.1"/>
    </source>
</evidence>
<proteinExistence type="predicted"/>
<name>A0A2P2R2L9_RHIMU</name>
<dbReference type="EMBL" id="GGEC01092947">
    <property type="protein sequence ID" value="MBX73431.1"/>
    <property type="molecule type" value="Transcribed_RNA"/>
</dbReference>
<accession>A0A2P2R2L9</accession>
<organism evidence="1">
    <name type="scientific">Rhizophora mucronata</name>
    <name type="common">Asiatic mangrove</name>
    <dbReference type="NCBI Taxonomy" id="61149"/>
    <lineage>
        <taxon>Eukaryota</taxon>
        <taxon>Viridiplantae</taxon>
        <taxon>Streptophyta</taxon>
        <taxon>Embryophyta</taxon>
        <taxon>Tracheophyta</taxon>
        <taxon>Spermatophyta</taxon>
        <taxon>Magnoliopsida</taxon>
        <taxon>eudicotyledons</taxon>
        <taxon>Gunneridae</taxon>
        <taxon>Pentapetalae</taxon>
        <taxon>rosids</taxon>
        <taxon>fabids</taxon>
        <taxon>Malpighiales</taxon>
        <taxon>Rhizophoraceae</taxon>
        <taxon>Rhizophora</taxon>
    </lineage>
</organism>
<protein>
    <submittedName>
        <fullName evidence="1">Uncharacterized protein</fullName>
    </submittedName>
</protein>